<keyword evidence="2" id="KW-1185">Reference proteome</keyword>
<gene>
    <name evidence="1" type="ORF">TSOC_013839</name>
</gene>
<dbReference type="AlphaFoldDB" id="A0A2J7ZJ99"/>
<sequence>MDLANMIAGASADRFKQECTDNVCKIDIQTGDGFSYALEVVPLAQHVLVRYDTMEYKMPRADKEAWEELCALLADAMAEAYTTSTNGSYHGYYERPSESFTLTVTMRGKEVFRSKSEDSEEGPLAGYMASELTRYMKQLRFLN</sequence>
<dbReference type="EMBL" id="PGGS01001482">
    <property type="protein sequence ID" value="PNH00345.1"/>
    <property type="molecule type" value="Genomic_DNA"/>
</dbReference>
<dbReference type="Proteomes" id="UP000236333">
    <property type="component" value="Unassembled WGS sequence"/>
</dbReference>
<proteinExistence type="predicted"/>
<dbReference type="OrthoDB" id="557482at2759"/>
<evidence type="ECO:0000313" key="1">
    <source>
        <dbReference type="EMBL" id="PNH00345.1"/>
    </source>
</evidence>
<protein>
    <submittedName>
        <fullName evidence="1">Uncharacterized protein</fullName>
    </submittedName>
</protein>
<reference evidence="1 2" key="1">
    <citation type="journal article" date="2017" name="Mol. Biol. Evol.">
        <title>The 4-celled Tetrabaena socialis nuclear genome reveals the essential components for genetic control of cell number at the origin of multicellularity in the volvocine lineage.</title>
        <authorList>
            <person name="Featherston J."/>
            <person name="Arakaki Y."/>
            <person name="Hanschen E.R."/>
            <person name="Ferris P.J."/>
            <person name="Michod R.E."/>
            <person name="Olson B.J.S.C."/>
            <person name="Nozaki H."/>
            <person name="Durand P.M."/>
        </authorList>
    </citation>
    <scope>NUCLEOTIDE SEQUENCE [LARGE SCALE GENOMIC DNA]</scope>
    <source>
        <strain evidence="1 2">NIES-571</strain>
    </source>
</reference>
<name>A0A2J7ZJ99_9CHLO</name>
<evidence type="ECO:0000313" key="2">
    <source>
        <dbReference type="Proteomes" id="UP000236333"/>
    </source>
</evidence>
<accession>A0A2J7ZJ99</accession>
<organism evidence="1 2">
    <name type="scientific">Tetrabaena socialis</name>
    <dbReference type="NCBI Taxonomy" id="47790"/>
    <lineage>
        <taxon>Eukaryota</taxon>
        <taxon>Viridiplantae</taxon>
        <taxon>Chlorophyta</taxon>
        <taxon>core chlorophytes</taxon>
        <taxon>Chlorophyceae</taxon>
        <taxon>CS clade</taxon>
        <taxon>Chlamydomonadales</taxon>
        <taxon>Tetrabaenaceae</taxon>
        <taxon>Tetrabaena</taxon>
    </lineage>
</organism>
<comment type="caution">
    <text evidence="1">The sequence shown here is derived from an EMBL/GenBank/DDBJ whole genome shotgun (WGS) entry which is preliminary data.</text>
</comment>